<dbReference type="SMART" id="SM00304">
    <property type="entry name" value="HAMP"/>
    <property type="match status" value="1"/>
</dbReference>
<gene>
    <name evidence="17" type="ORF">J2S02_003533</name>
</gene>
<keyword evidence="13 14" id="KW-0472">Membrane</keyword>
<evidence type="ECO:0000256" key="4">
    <source>
        <dbReference type="ARBA" id="ARBA00022475"/>
    </source>
</evidence>
<comment type="subcellular location">
    <subcellularLocation>
        <location evidence="2">Cell membrane</location>
        <topology evidence="2">Multi-pass membrane protein</topology>
    </subcellularLocation>
</comment>
<evidence type="ECO:0000256" key="11">
    <source>
        <dbReference type="ARBA" id="ARBA00022989"/>
    </source>
</evidence>
<keyword evidence="11 14" id="KW-1133">Transmembrane helix</keyword>
<dbReference type="CDD" id="cd06225">
    <property type="entry name" value="HAMP"/>
    <property type="match status" value="1"/>
</dbReference>
<evidence type="ECO:0000259" key="16">
    <source>
        <dbReference type="PROSITE" id="PS50885"/>
    </source>
</evidence>
<keyword evidence="10" id="KW-0067">ATP-binding</keyword>
<feature type="domain" description="HAMP" evidence="16">
    <location>
        <begin position="190"/>
        <end position="242"/>
    </location>
</feature>
<keyword evidence="12" id="KW-0902">Two-component regulatory system</keyword>
<dbReference type="Pfam" id="PF00672">
    <property type="entry name" value="HAMP"/>
    <property type="match status" value="1"/>
</dbReference>
<dbReference type="InterPro" id="IPR036097">
    <property type="entry name" value="HisK_dim/P_sf"/>
</dbReference>
<organism evidence="17 18">
    <name type="scientific">Metabacillus niabensis</name>
    <dbReference type="NCBI Taxonomy" id="324854"/>
    <lineage>
        <taxon>Bacteria</taxon>
        <taxon>Bacillati</taxon>
        <taxon>Bacillota</taxon>
        <taxon>Bacilli</taxon>
        <taxon>Bacillales</taxon>
        <taxon>Bacillaceae</taxon>
        <taxon>Metabacillus</taxon>
    </lineage>
</organism>
<dbReference type="CDD" id="cd00082">
    <property type="entry name" value="HisKA"/>
    <property type="match status" value="1"/>
</dbReference>
<dbReference type="SUPFAM" id="SSF158472">
    <property type="entry name" value="HAMP domain-like"/>
    <property type="match status" value="1"/>
</dbReference>
<evidence type="ECO:0000256" key="1">
    <source>
        <dbReference type="ARBA" id="ARBA00000085"/>
    </source>
</evidence>
<evidence type="ECO:0000256" key="3">
    <source>
        <dbReference type="ARBA" id="ARBA00012438"/>
    </source>
</evidence>
<feature type="domain" description="Histidine kinase" evidence="15">
    <location>
        <begin position="257"/>
        <end position="450"/>
    </location>
</feature>
<dbReference type="SMART" id="SM00388">
    <property type="entry name" value="HisKA"/>
    <property type="match status" value="1"/>
</dbReference>
<keyword evidence="5" id="KW-0597">Phosphoprotein</keyword>
<keyword evidence="18" id="KW-1185">Reference proteome</keyword>
<dbReference type="EC" id="2.7.13.3" evidence="3"/>
<keyword evidence="9 17" id="KW-0418">Kinase</keyword>
<evidence type="ECO:0000256" key="5">
    <source>
        <dbReference type="ARBA" id="ARBA00022553"/>
    </source>
</evidence>
<dbReference type="InterPro" id="IPR003594">
    <property type="entry name" value="HATPase_dom"/>
</dbReference>
<dbReference type="Pfam" id="PF00512">
    <property type="entry name" value="HisKA"/>
    <property type="match status" value="1"/>
</dbReference>
<dbReference type="SMART" id="SM00387">
    <property type="entry name" value="HATPase_c"/>
    <property type="match status" value="1"/>
</dbReference>
<dbReference type="SUPFAM" id="SSF55874">
    <property type="entry name" value="ATPase domain of HSP90 chaperone/DNA topoisomerase II/histidine kinase"/>
    <property type="match status" value="1"/>
</dbReference>
<dbReference type="EMBL" id="JAUSTZ010000008">
    <property type="protein sequence ID" value="MDQ0227188.1"/>
    <property type="molecule type" value="Genomic_DNA"/>
</dbReference>
<evidence type="ECO:0000256" key="13">
    <source>
        <dbReference type="ARBA" id="ARBA00023136"/>
    </source>
</evidence>
<accession>A0ABT9Z4J3</accession>
<dbReference type="Gene3D" id="1.10.287.130">
    <property type="match status" value="1"/>
</dbReference>
<evidence type="ECO:0000256" key="7">
    <source>
        <dbReference type="ARBA" id="ARBA00022692"/>
    </source>
</evidence>
<dbReference type="InterPro" id="IPR050398">
    <property type="entry name" value="HssS/ArlS-like"/>
</dbReference>
<evidence type="ECO:0000259" key="15">
    <source>
        <dbReference type="PROSITE" id="PS50109"/>
    </source>
</evidence>
<dbReference type="Proteomes" id="UP001232245">
    <property type="component" value="Unassembled WGS sequence"/>
</dbReference>
<dbReference type="InterPro" id="IPR003661">
    <property type="entry name" value="HisK_dim/P_dom"/>
</dbReference>
<feature type="transmembrane region" description="Helical" evidence="14">
    <location>
        <begin position="12"/>
        <end position="40"/>
    </location>
</feature>
<reference evidence="17 18" key="1">
    <citation type="submission" date="2023-07" db="EMBL/GenBank/DDBJ databases">
        <title>Genomic Encyclopedia of Type Strains, Phase IV (KMG-IV): sequencing the most valuable type-strain genomes for metagenomic binning, comparative biology and taxonomic classification.</title>
        <authorList>
            <person name="Goeker M."/>
        </authorList>
    </citation>
    <scope>NUCLEOTIDE SEQUENCE [LARGE SCALE GENOMIC DNA]</scope>
    <source>
        <strain evidence="17 18">DSM 17723</strain>
    </source>
</reference>
<keyword evidence="7 14" id="KW-0812">Transmembrane</keyword>
<keyword evidence="4" id="KW-1003">Cell membrane</keyword>
<dbReference type="RefSeq" id="WP_174881363.1">
    <property type="nucleotide sequence ID" value="NZ_CADEPK010000353.1"/>
</dbReference>
<dbReference type="Gene3D" id="3.30.565.10">
    <property type="entry name" value="Histidine kinase-like ATPase, C-terminal domain"/>
    <property type="match status" value="1"/>
</dbReference>
<name>A0ABT9Z4J3_9BACI</name>
<evidence type="ECO:0000313" key="18">
    <source>
        <dbReference type="Proteomes" id="UP001232245"/>
    </source>
</evidence>
<keyword evidence="8" id="KW-0547">Nucleotide-binding</keyword>
<evidence type="ECO:0000256" key="8">
    <source>
        <dbReference type="ARBA" id="ARBA00022741"/>
    </source>
</evidence>
<dbReference type="PANTHER" id="PTHR45528:SF9">
    <property type="entry name" value="SENSOR HISTIDINE KINASE YBDK"/>
    <property type="match status" value="1"/>
</dbReference>
<sequence>MKLVKSLQFKYLLIIFFAVLLIPFSMPIISTIVTLPLMAIDDQKKSDAYDGFEKLEKEWHSEAKKLQGASDEQIKQQLATLHNKYDDSHIFWVDKNGKTRDKFSYKKNLPEQWTASFTVQYMKDHYNSDPFTVVAFLGNNLSDGFMVIEVKRSLVEPLLQKHMSRFGYVYIYVLVLFLLVFILISWLFFRKIHKRLLRLSNAMQNKSEFGIPQTIAISKMDEIGQLEDSFNQMITELEQSRLREQKEETLRKDLIANLSHDLRTPLTAIRAQLSLLKEEVMTAKGSNALASIDEKIDYVSKLIDNLFSYTLLSAKKYPFHPEKTEMTRFLRKIAASWYPVFEEKDFEIDIDIQTEAISWEIDPQWMERIIENLLQNVIRHASDGKYIGFFLKDGQLLIKDHGTGFQEKSEHQGAGIGLTIVNVMINEMGLQWTIDSSNDGTTISIYSPLS</sequence>
<evidence type="ECO:0000256" key="6">
    <source>
        <dbReference type="ARBA" id="ARBA00022679"/>
    </source>
</evidence>
<evidence type="ECO:0000256" key="14">
    <source>
        <dbReference type="SAM" id="Phobius"/>
    </source>
</evidence>
<evidence type="ECO:0000256" key="10">
    <source>
        <dbReference type="ARBA" id="ARBA00022840"/>
    </source>
</evidence>
<dbReference type="InterPro" id="IPR003660">
    <property type="entry name" value="HAMP_dom"/>
</dbReference>
<evidence type="ECO:0000256" key="9">
    <source>
        <dbReference type="ARBA" id="ARBA00022777"/>
    </source>
</evidence>
<evidence type="ECO:0000256" key="12">
    <source>
        <dbReference type="ARBA" id="ARBA00023012"/>
    </source>
</evidence>
<feature type="transmembrane region" description="Helical" evidence="14">
    <location>
        <begin position="169"/>
        <end position="189"/>
    </location>
</feature>
<protein>
    <recommendedName>
        <fullName evidence="3">histidine kinase</fullName>
        <ecNumber evidence="3">2.7.13.3</ecNumber>
    </recommendedName>
</protein>
<dbReference type="InterPro" id="IPR036890">
    <property type="entry name" value="HATPase_C_sf"/>
</dbReference>
<dbReference type="Pfam" id="PF02518">
    <property type="entry name" value="HATPase_c"/>
    <property type="match status" value="1"/>
</dbReference>
<dbReference type="SUPFAM" id="SSF47384">
    <property type="entry name" value="Homodimeric domain of signal transducing histidine kinase"/>
    <property type="match status" value="1"/>
</dbReference>
<dbReference type="PROSITE" id="PS50109">
    <property type="entry name" value="HIS_KIN"/>
    <property type="match status" value="1"/>
</dbReference>
<dbReference type="Gene3D" id="6.10.340.10">
    <property type="match status" value="1"/>
</dbReference>
<evidence type="ECO:0000256" key="2">
    <source>
        <dbReference type="ARBA" id="ARBA00004651"/>
    </source>
</evidence>
<dbReference type="PROSITE" id="PS50885">
    <property type="entry name" value="HAMP"/>
    <property type="match status" value="1"/>
</dbReference>
<proteinExistence type="predicted"/>
<comment type="catalytic activity">
    <reaction evidence="1">
        <text>ATP + protein L-histidine = ADP + protein N-phospho-L-histidine.</text>
        <dbReference type="EC" id="2.7.13.3"/>
    </reaction>
</comment>
<comment type="caution">
    <text evidence="17">The sequence shown here is derived from an EMBL/GenBank/DDBJ whole genome shotgun (WGS) entry which is preliminary data.</text>
</comment>
<dbReference type="InterPro" id="IPR005467">
    <property type="entry name" value="His_kinase_dom"/>
</dbReference>
<keyword evidence="6" id="KW-0808">Transferase</keyword>
<dbReference type="PANTHER" id="PTHR45528">
    <property type="entry name" value="SENSOR HISTIDINE KINASE CPXA"/>
    <property type="match status" value="1"/>
</dbReference>
<evidence type="ECO:0000313" key="17">
    <source>
        <dbReference type="EMBL" id="MDQ0227188.1"/>
    </source>
</evidence>
<dbReference type="GO" id="GO:0016301">
    <property type="term" value="F:kinase activity"/>
    <property type="evidence" value="ECO:0007669"/>
    <property type="project" value="UniProtKB-KW"/>
</dbReference>